<name>A0A1C0ACJ5_9FIRM</name>
<evidence type="ECO:0000313" key="2">
    <source>
        <dbReference type="EMBL" id="OCL28084.1"/>
    </source>
</evidence>
<sequence>MEIKDKILLEDLKKVIDNKSIRTLFQPIIDLKDGQILGYEALSRGPEGSELESPYKLFNLARKHNMLFTLEQVCREKALLNSKTIISGGKLFLNVDPGVIYDNNFKSGITKEIIDNIHISQEDIVIELTETTCIDDYNSFRLALDHYKQQGYQIAIDDTGAGYSGLQSIVSISYNYIKLDRSLIQDIDKEPIKQALLETFMRFSRKINSKVIAEGIETMAELDTLLAMGVDYGQGYLIARPQEKIGYNLEIVDYILRKNKEKKGFVDQNTIGKVAKRNTTIDISTDINRIIDIFEEDRGLGSLVVLDNESIVGLITRNRALYNNLDRNRDIFEIIKQNPLKVDYYTTIEEVIDKSMRRDLVDLYDCIIITKDDNYFGTVSIKELLKFCLNSDTREKVDTSYFNELFQRLVI</sequence>
<dbReference type="RefSeq" id="WP_068715175.1">
    <property type="nucleotide sequence ID" value="NZ_LWDV01000006.1"/>
</dbReference>
<organism evidence="2 3">
    <name type="scientific">Orenia metallireducens</name>
    <dbReference type="NCBI Taxonomy" id="1413210"/>
    <lineage>
        <taxon>Bacteria</taxon>
        <taxon>Bacillati</taxon>
        <taxon>Bacillota</taxon>
        <taxon>Clostridia</taxon>
        <taxon>Halanaerobiales</taxon>
        <taxon>Halobacteroidaceae</taxon>
        <taxon>Orenia</taxon>
    </lineage>
</organism>
<feature type="domain" description="EAL" evidence="1">
    <location>
        <begin position="5"/>
        <end position="255"/>
    </location>
</feature>
<evidence type="ECO:0000259" key="1">
    <source>
        <dbReference type="PROSITE" id="PS50883"/>
    </source>
</evidence>
<dbReference type="SMART" id="SM00052">
    <property type="entry name" value="EAL"/>
    <property type="match status" value="1"/>
</dbReference>
<gene>
    <name evidence="2" type="ORF">U472_02485</name>
</gene>
<keyword evidence="3" id="KW-1185">Reference proteome</keyword>
<dbReference type="EMBL" id="LWDV01000006">
    <property type="protein sequence ID" value="OCL28084.1"/>
    <property type="molecule type" value="Genomic_DNA"/>
</dbReference>
<dbReference type="SUPFAM" id="SSF54631">
    <property type="entry name" value="CBS-domain pair"/>
    <property type="match status" value="1"/>
</dbReference>
<accession>A0A1C0ACJ5</accession>
<evidence type="ECO:0000313" key="3">
    <source>
        <dbReference type="Proteomes" id="UP000093514"/>
    </source>
</evidence>
<reference evidence="3" key="1">
    <citation type="submission" date="2016-07" db="EMBL/GenBank/DDBJ databases">
        <authorList>
            <person name="Florea S."/>
            <person name="Webb J.S."/>
            <person name="Jaromczyk J."/>
            <person name="Schardl C.L."/>
        </authorList>
    </citation>
    <scope>NUCLEOTIDE SEQUENCE [LARGE SCALE GENOMIC DNA]</scope>
    <source>
        <strain evidence="3">Z6</strain>
    </source>
</reference>
<dbReference type="OrthoDB" id="9813903at2"/>
<dbReference type="CDD" id="cd01948">
    <property type="entry name" value="EAL"/>
    <property type="match status" value="1"/>
</dbReference>
<dbReference type="Gene3D" id="3.20.20.450">
    <property type="entry name" value="EAL domain"/>
    <property type="match status" value="1"/>
</dbReference>
<reference evidence="2 3" key="2">
    <citation type="submission" date="2016-08" db="EMBL/GenBank/DDBJ databases">
        <title>Orenia metallireducens sp. nov. strain Z6, a Novel Metal-reducing Firmicute from the Deep Subsurface.</title>
        <authorList>
            <person name="Maxim B.I."/>
            <person name="Kenneth K."/>
            <person name="Flynn T.M."/>
            <person name="Oloughlin E.J."/>
            <person name="Locke R.A."/>
            <person name="Weber J.R."/>
            <person name="Egan S.M."/>
            <person name="Mackie R.I."/>
            <person name="Cann I.K."/>
        </authorList>
    </citation>
    <scope>NUCLEOTIDE SEQUENCE [LARGE SCALE GENOMIC DNA]</scope>
    <source>
        <strain evidence="2 3">Z6</strain>
    </source>
</reference>
<dbReference type="PANTHER" id="PTHR33121">
    <property type="entry name" value="CYCLIC DI-GMP PHOSPHODIESTERASE PDEF"/>
    <property type="match status" value="1"/>
</dbReference>
<dbReference type="InterPro" id="IPR046342">
    <property type="entry name" value="CBS_dom_sf"/>
</dbReference>
<dbReference type="PROSITE" id="PS50883">
    <property type="entry name" value="EAL"/>
    <property type="match status" value="1"/>
</dbReference>
<dbReference type="InterPro" id="IPR035919">
    <property type="entry name" value="EAL_sf"/>
</dbReference>
<dbReference type="InterPro" id="IPR000644">
    <property type="entry name" value="CBS_dom"/>
</dbReference>
<dbReference type="Gene3D" id="3.10.580.10">
    <property type="entry name" value="CBS-domain"/>
    <property type="match status" value="1"/>
</dbReference>
<comment type="caution">
    <text evidence="2">The sequence shown here is derived from an EMBL/GenBank/DDBJ whole genome shotgun (WGS) entry which is preliminary data.</text>
</comment>
<dbReference type="GO" id="GO:0071111">
    <property type="term" value="F:cyclic-guanylate-specific phosphodiesterase activity"/>
    <property type="evidence" value="ECO:0007669"/>
    <property type="project" value="InterPro"/>
</dbReference>
<dbReference type="Pfam" id="PF00571">
    <property type="entry name" value="CBS"/>
    <property type="match status" value="2"/>
</dbReference>
<dbReference type="PANTHER" id="PTHR33121:SF76">
    <property type="entry name" value="SIGNALING PROTEIN"/>
    <property type="match status" value="1"/>
</dbReference>
<dbReference type="InterPro" id="IPR001633">
    <property type="entry name" value="EAL_dom"/>
</dbReference>
<dbReference type="AlphaFoldDB" id="A0A1C0ACJ5"/>
<dbReference type="SUPFAM" id="SSF141868">
    <property type="entry name" value="EAL domain-like"/>
    <property type="match status" value="1"/>
</dbReference>
<dbReference type="Pfam" id="PF00563">
    <property type="entry name" value="EAL"/>
    <property type="match status" value="1"/>
</dbReference>
<proteinExistence type="predicted"/>
<protein>
    <recommendedName>
        <fullName evidence="1">EAL domain-containing protein</fullName>
    </recommendedName>
</protein>
<dbReference type="Proteomes" id="UP000093514">
    <property type="component" value="Unassembled WGS sequence"/>
</dbReference>
<dbReference type="InterPro" id="IPR050706">
    <property type="entry name" value="Cyclic-di-GMP_PDE-like"/>
</dbReference>